<dbReference type="PROSITE" id="PS50887">
    <property type="entry name" value="GGDEF"/>
    <property type="match status" value="1"/>
</dbReference>
<feature type="domain" description="GGDEF" evidence="2">
    <location>
        <begin position="212"/>
        <end position="318"/>
    </location>
</feature>
<protein>
    <recommendedName>
        <fullName evidence="2">GGDEF domain-containing protein</fullName>
    </recommendedName>
</protein>
<dbReference type="RefSeq" id="WP_002859494.1">
    <property type="nucleotide sequence ID" value="NZ_AP028332.1"/>
</dbReference>
<feature type="transmembrane region" description="Helical" evidence="1">
    <location>
        <begin position="52"/>
        <end position="69"/>
    </location>
</feature>
<dbReference type="AlphaFoldDB" id="A0A2R4D312"/>
<evidence type="ECO:0000256" key="1">
    <source>
        <dbReference type="SAM" id="Phobius"/>
    </source>
</evidence>
<comment type="caution">
    <text evidence="3">The sequence shown here is derived from an EMBL/GenBank/DDBJ whole genome shotgun (WGS) entry which is preliminary data.</text>
</comment>
<dbReference type="EMBL" id="AACJKW010000004">
    <property type="protein sequence ID" value="EAK8193142.1"/>
    <property type="molecule type" value="Genomic_DNA"/>
</dbReference>
<feature type="transmembrane region" description="Helical" evidence="1">
    <location>
        <begin position="6"/>
        <end position="25"/>
    </location>
</feature>
<feature type="transmembrane region" description="Helical" evidence="1">
    <location>
        <begin position="81"/>
        <end position="98"/>
    </location>
</feature>
<keyword evidence="1" id="KW-1133">Transmembrane helix</keyword>
<evidence type="ECO:0000313" key="3">
    <source>
        <dbReference type="EMBL" id="EAK8193142.1"/>
    </source>
</evidence>
<accession>A0A2R4D312</accession>
<dbReference type="Proteomes" id="UP001199644">
    <property type="component" value="Unassembled WGS sequence"/>
</dbReference>
<feature type="transmembrane region" description="Helical" evidence="1">
    <location>
        <begin position="146"/>
        <end position="162"/>
    </location>
</feature>
<evidence type="ECO:0000313" key="5">
    <source>
        <dbReference type="Proteomes" id="UP000358933"/>
    </source>
</evidence>
<dbReference type="EMBL" id="JAJUOL010000009">
    <property type="protein sequence ID" value="MCH3851981.1"/>
    <property type="molecule type" value="Genomic_DNA"/>
</dbReference>
<keyword evidence="1" id="KW-0472">Membrane</keyword>
<feature type="transmembrane region" description="Helical" evidence="1">
    <location>
        <begin position="168"/>
        <end position="187"/>
    </location>
</feature>
<evidence type="ECO:0000313" key="4">
    <source>
        <dbReference type="EMBL" id="MCH3851981.1"/>
    </source>
</evidence>
<reference evidence="3 5" key="1">
    <citation type="submission" date="2019-04" db="EMBL/GenBank/DDBJ databases">
        <authorList>
            <person name="Ashton P.M."/>
            <person name="Dallman T."/>
            <person name="Nair S."/>
            <person name="De Pinna E."/>
            <person name="Peters T."/>
            <person name="Grant K."/>
        </authorList>
    </citation>
    <scope>NUCLEOTIDE SEQUENCE [LARGE SCALE GENOMIC DNA]</scope>
    <source>
        <strain evidence="3 5">OXC2299</strain>
    </source>
</reference>
<reference evidence="4" key="2">
    <citation type="submission" date="2021-12" db="EMBL/GenBank/DDBJ databases">
        <title>Prevalence of phenicol resistance gene fexA in Campylobacter isolated from poultry supply chain.</title>
        <authorList>
            <person name="Tang B."/>
            <person name="Zheng X."/>
            <person name="Lin J."/>
            <person name="Lin R."/>
            <person name="Yang H."/>
            <person name="Shen Z."/>
            <person name="Xia F."/>
        </authorList>
    </citation>
    <scope>NUCLEOTIDE SEQUENCE</scope>
    <source>
        <strain evidence="4">CJHN2011004</strain>
    </source>
</reference>
<dbReference type="Proteomes" id="UP000358933">
    <property type="component" value="Unassembled WGS sequence"/>
</dbReference>
<feature type="transmembrane region" description="Helical" evidence="1">
    <location>
        <begin position="118"/>
        <end position="139"/>
    </location>
</feature>
<keyword evidence="1" id="KW-0812">Transmembrane</keyword>
<evidence type="ECO:0000259" key="2">
    <source>
        <dbReference type="PROSITE" id="PS50887"/>
    </source>
</evidence>
<organism evidence="3 5">
    <name type="scientific">Campylobacter jejuni</name>
    <dbReference type="NCBI Taxonomy" id="197"/>
    <lineage>
        <taxon>Bacteria</taxon>
        <taxon>Pseudomonadati</taxon>
        <taxon>Campylobacterota</taxon>
        <taxon>Epsilonproteobacteria</taxon>
        <taxon>Campylobacterales</taxon>
        <taxon>Campylobacteraceae</taxon>
        <taxon>Campylobacter</taxon>
    </lineage>
</organism>
<dbReference type="OMA" id="MHEFARI"/>
<name>A0A2R4D312_CAMJU</name>
<dbReference type="InterPro" id="IPR000160">
    <property type="entry name" value="GGDEF_dom"/>
</dbReference>
<proteinExistence type="predicted"/>
<gene>
    <name evidence="3" type="ORF">E7N58_02950</name>
    <name evidence="4" type="ORF">LZC39_07730</name>
</gene>
<sequence length="318" mass="37400">MFLLDFLISLSFIFEISALVLSFYFKNSKIFFLTLVLLGAKLPYFYTSFFQANLFVALFLPMIFTLFCLGKHHVLILNKKNIASITTLIFIGVLSIILPRNTTFNSAGLEFHFITLNFFKPVSELGFLFFLVGLILIFIKTFKTKEYYLLIAFFAAYFQFLFQEGTGIRYFEFASLVFCFYLLNHAYRLAFFDTLTKLPNEKSLTRFTKGKNNYIIALLHFNELKDTKESYTKLILKQIAKILKRFRAKIFIVENDFILIFNDKNQALNHLAFLESTLKNTEFNLENENFKPDFKLIWQESEENLDKNLQSLRARLLD</sequence>